<keyword evidence="2" id="KW-1185">Reference proteome</keyword>
<sequence length="82" mass="8927">MSPQLASPSAARSFEDLSQSSWAPARTWMRSKGPPWRCFTGSGLSSMNSTSRSELCAAWQRLGSRVGSRTKKAAGCSTRWSL</sequence>
<proteinExistence type="predicted"/>
<evidence type="ECO:0000313" key="1">
    <source>
        <dbReference type="EMBL" id="CAE8624738.1"/>
    </source>
</evidence>
<evidence type="ECO:0000313" key="2">
    <source>
        <dbReference type="Proteomes" id="UP000654075"/>
    </source>
</evidence>
<name>A0A813GPH3_POLGL</name>
<accession>A0A813GPH3</accession>
<dbReference type="Proteomes" id="UP000654075">
    <property type="component" value="Unassembled WGS sequence"/>
</dbReference>
<organism evidence="1 2">
    <name type="scientific">Polarella glacialis</name>
    <name type="common">Dinoflagellate</name>
    <dbReference type="NCBI Taxonomy" id="89957"/>
    <lineage>
        <taxon>Eukaryota</taxon>
        <taxon>Sar</taxon>
        <taxon>Alveolata</taxon>
        <taxon>Dinophyceae</taxon>
        <taxon>Suessiales</taxon>
        <taxon>Suessiaceae</taxon>
        <taxon>Polarella</taxon>
    </lineage>
</organism>
<dbReference type="EMBL" id="CAJNNV010028477">
    <property type="protein sequence ID" value="CAE8624738.1"/>
    <property type="molecule type" value="Genomic_DNA"/>
</dbReference>
<gene>
    <name evidence="1" type="ORF">PGLA1383_LOCUS41843</name>
</gene>
<reference evidence="1" key="1">
    <citation type="submission" date="2021-02" db="EMBL/GenBank/DDBJ databases">
        <authorList>
            <person name="Dougan E. K."/>
            <person name="Rhodes N."/>
            <person name="Thang M."/>
            <person name="Chan C."/>
        </authorList>
    </citation>
    <scope>NUCLEOTIDE SEQUENCE</scope>
</reference>
<comment type="caution">
    <text evidence="1">The sequence shown here is derived from an EMBL/GenBank/DDBJ whole genome shotgun (WGS) entry which is preliminary data.</text>
</comment>
<dbReference type="AlphaFoldDB" id="A0A813GPH3"/>
<protein>
    <submittedName>
        <fullName evidence="1">Uncharacterized protein</fullName>
    </submittedName>
</protein>